<dbReference type="GO" id="GO:0005694">
    <property type="term" value="C:chromosome"/>
    <property type="evidence" value="ECO:0007669"/>
    <property type="project" value="TreeGrafter"/>
</dbReference>
<dbReference type="SMART" id="SM00470">
    <property type="entry name" value="ParB"/>
    <property type="match status" value="1"/>
</dbReference>
<dbReference type="InterPro" id="IPR004437">
    <property type="entry name" value="ParB/RepB/Spo0J"/>
</dbReference>
<organism evidence="5">
    <name type="scientific">bioreactor metagenome</name>
    <dbReference type="NCBI Taxonomy" id="1076179"/>
    <lineage>
        <taxon>unclassified sequences</taxon>
        <taxon>metagenomes</taxon>
        <taxon>ecological metagenomes</taxon>
    </lineage>
</organism>
<evidence type="ECO:0000256" key="1">
    <source>
        <dbReference type="ARBA" id="ARBA00006295"/>
    </source>
</evidence>
<dbReference type="GO" id="GO:0003677">
    <property type="term" value="F:DNA binding"/>
    <property type="evidence" value="ECO:0007669"/>
    <property type="project" value="UniProtKB-KW"/>
</dbReference>
<dbReference type="Pfam" id="PF17762">
    <property type="entry name" value="HTH_ParB"/>
    <property type="match status" value="1"/>
</dbReference>
<dbReference type="InterPro" id="IPR003115">
    <property type="entry name" value="ParB_N"/>
</dbReference>
<name>A0A644YZ56_9ZZZZ</name>
<dbReference type="InterPro" id="IPR041468">
    <property type="entry name" value="HTH_ParB/Spo0J"/>
</dbReference>
<comment type="caution">
    <text evidence="5">The sequence shown here is derived from an EMBL/GenBank/DDBJ whole genome shotgun (WGS) entry which is preliminary data.</text>
</comment>
<dbReference type="FunFam" id="1.10.10.2830:FF:000001">
    <property type="entry name" value="Chromosome partitioning protein ParB"/>
    <property type="match status" value="1"/>
</dbReference>
<dbReference type="FunFam" id="3.90.1530.30:FF:000001">
    <property type="entry name" value="Chromosome partitioning protein ParB"/>
    <property type="match status" value="1"/>
</dbReference>
<evidence type="ECO:0000313" key="5">
    <source>
        <dbReference type="EMBL" id="MPM33762.1"/>
    </source>
</evidence>
<keyword evidence="3" id="KW-0238">DNA-binding</keyword>
<dbReference type="PANTHER" id="PTHR33375:SF1">
    <property type="entry name" value="CHROMOSOME-PARTITIONING PROTEIN PARB-RELATED"/>
    <property type="match status" value="1"/>
</dbReference>
<proteinExistence type="inferred from homology"/>
<reference evidence="5" key="1">
    <citation type="submission" date="2019-08" db="EMBL/GenBank/DDBJ databases">
        <authorList>
            <person name="Kucharzyk K."/>
            <person name="Murdoch R.W."/>
            <person name="Higgins S."/>
            <person name="Loffler F."/>
        </authorList>
    </citation>
    <scope>NUCLEOTIDE SEQUENCE</scope>
</reference>
<dbReference type="AlphaFoldDB" id="A0A644YZ56"/>
<dbReference type="InterPro" id="IPR036086">
    <property type="entry name" value="ParB/Sulfiredoxin_sf"/>
</dbReference>
<dbReference type="Gene3D" id="3.90.1530.30">
    <property type="match status" value="1"/>
</dbReference>
<dbReference type="InterPro" id="IPR050336">
    <property type="entry name" value="Chromosome_partition/occlusion"/>
</dbReference>
<evidence type="ECO:0000256" key="3">
    <source>
        <dbReference type="ARBA" id="ARBA00023125"/>
    </source>
</evidence>
<evidence type="ECO:0000256" key="2">
    <source>
        <dbReference type="ARBA" id="ARBA00022829"/>
    </source>
</evidence>
<protein>
    <submittedName>
        <fullName evidence="5">Putative chromosome-partitioning protein ParB</fullName>
    </submittedName>
</protein>
<evidence type="ECO:0000259" key="4">
    <source>
        <dbReference type="SMART" id="SM00470"/>
    </source>
</evidence>
<dbReference type="Pfam" id="PF02195">
    <property type="entry name" value="ParB_N"/>
    <property type="match status" value="1"/>
</dbReference>
<gene>
    <name evidence="5" type="primary">parB_10</name>
    <name evidence="5" type="ORF">SDC9_80340</name>
</gene>
<accession>A0A644YZ56</accession>
<dbReference type="CDD" id="cd16393">
    <property type="entry name" value="SPO0J_N"/>
    <property type="match status" value="1"/>
</dbReference>
<dbReference type="GO" id="GO:0007059">
    <property type="term" value="P:chromosome segregation"/>
    <property type="evidence" value="ECO:0007669"/>
    <property type="project" value="UniProtKB-KW"/>
</dbReference>
<dbReference type="Gene3D" id="1.10.10.2830">
    <property type="match status" value="1"/>
</dbReference>
<dbReference type="EMBL" id="VSSQ01006755">
    <property type="protein sequence ID" value="MPM33762.1"/>
    <property type="molecule type" value="Genomic_DNA"/>
</dbReference>
<dbReference type="PANTHER" id="PTHR33375">
    <property type="entry name" value="CHROMOSOME-PARTITIONING PROTEIN PARB-RELATED"/>
    <property type="match status" value="1"/>
</dbReference>
<comment type="similarity">
    <text evidence="1">Belongs to the ParB family.</text>
</comment>
<sequence>MSQKAALGKGLGALISDAGNAAFNKPAKPETPATPASIAEIPVEKISANPYQPRTTFDEQALSELSESIKTLGLIQPITVRQLENGNYQIISGERRFRAASMAGLSHIPAYIRKADDQGMLEMAIVENIQRENLDAIEVALSFQRLIEECSLTQEAMAERVGKKRATVTNYLRLLKLPAEIQLALRAQKLTMGHARALLSIEDPEQQIALCDQIIEGNMSVREVEATVHKMNNPQSEEVDVQPEKEKPTKKVVETPQEIDESFIKIAEIFGKYTNNNVSVRRSEKGESAVTFKFSDDKDVLAFIEALEKTNL</sequence>
<keyword evidence="2" id="KW-0159">Chromosome partition</keyword>
<dbReference type="NCBIfam" id="TIGR00180">
    <property type="entry name" value="parB_part"/>
    <property type="match status" value="1"/>
</dbReference>
<dbReference type="SUPFAM" id="SSF110849">
    <property type="entry name" value="ParB/Sulfiredoxin"/>
    <property type="match status" value="1"/>
</dbReference>
<dbReference type="SUPFAM" id="SSF109709">
    <property type="entry name" value="KorB DNA-binding domain-like"/>
    <property type="match status" value="1"/>
</dbReference>
<feature type="domain" description="ParB-like N-terminal" evidence="4">
    <location>
        <begin position="39"/>
        <end position="129"/>
    </location>
</feature>